<name>A0ABS1J329_9FIRM</name>
<dbReference type="Proteomes" id="UP000604730">
    <property type="component" value="Unassembled WGS sequence"/>
</dbReference>
<gene>
    <name evidence="1" type="ORF">JJN12_12215</name>
</gene>
<evidence type="ECO:0000313" key="1">
    <source>
        <dbReference type="EMBL" id="MBK5898537.1"/>
    </source>
</evidence>
<sequence>MAIDGVKIIDSDDGYDIYNTIVERYKNGENVEEIIEDVLNDEKNFCTDSFYAEIYWTAVAYSLWTIGHLPEEIKTKALKIIEKGADEFWLEVDSKAKNQRQKVLDKLAVQLQSENLKPLKVPKTKVKREPYFKVGDVLSVKFDNEYGVIFVSDVDVSPRKIEYHLACTRLLQKEKPTMQDFFNSEIACKMCNTKYALDTDCWFNHKDLGLLLDKLFKIGEVVLEDYVLGILAPAVSLEDIYEEITEDKEKGNRRFKDTYCLIKDMKLGCGVTKVRIFS</sequence>
<proteinExistence type="predicted"/>
<protein>
    <submittedName>
        <fullName evidence="1">Uncharacterized protein</fullName>
    </submittedName>
</protein>
<evidence type="ECO:0000313" key="2">
    <source>
        <dbReference type="Proteomes" id="UP000604730"/>
    </source>
</evidence>
<dbReference type="RefSeq" id="WP_208429950.1">
    <property type="nucleotide sequence ID" value="NZ_JAEPRJ010000001.1"/>
</dbReference>
<accession>A0ABS1J329</accession>
<comment type="caution">
    <text evidence="1">The sequence shown here is derived from an EMBL/GenBank/DDBJ whole genome shotgun (WGS) entry which is preliminary data.</text>
</comment>
<reference evidence="1 2" key="1">
    <citation type="submission" date="2021-01" db="EMBL/GenBank/DDBJ databases">
        <title>Isolation and description of Catonella massiliensis sp. nov., a novel Catonella species, isolated from a stable periodontitis subject.</title>
        <authorList>
            <person name="Antezack A."/>
            <person name="Boxberger M."/>
            <person name="La Scola B."/>
            <person name="Monnet-Corti V."/>
        </authorList>
    </citation>
    <scope>NUCLEOTIDE SEQUENCE [LARGE SCALE GENOMIC DNA]</scope>
    <source>
        <strain evidence="1 2">Marseille-Q4567</strain>
    </source>
</reference>
<dbReference type="EMBL" id="JAEPRJ010000001">
    <property type="protein sequence ID" value="MBK5898537.1"/>
    <property type="molecule type" value="Genomic_DNA"/>
</dbReference>
<organism evidence="1 2">
    <name type="scientific">Catonella massiliensis</name>
    <dbReference type="NCBI Taxonomy" id="2799636"/>
    <lineage>
        <taxon>Bacteria</taxon>
        <taxon>Bacillati</taxon>
        <taxon>Bacillota</taxon>
        <taxon>Clostridia</taxon>
        <taxon>Lachnospirales</taxon>
        <taxon>Lachnospiraceae</taxon>
        <taxon>Catonella</taxon>
    </lineage>
</organism>
<keyword evidence="2" id="KW-1185">Reference proteome</keyword>